<keyword evidence="2 7" id="KW-0813">Transport</keyword>
<name>A0A0M1P859_9BACL</name>
<feature type="transmembrane region" description="Helical" evidence="7">
    <location>
        <begin position="105"/>
        <end position="129"/>
    </location>
</feature>
<feature type="transmembrane region" description="Helical" evidence="7">
    <location>
        <begin position="141"/>
        <end position="160"/>
    </location>
</feature>
<gene>
    <name evidence="9" type="ORF">AM231_16130</name>
</gene>
<evidence type="ECO:0000256" key="5">
    <source>
        <dbReference type="ARBA" id="ARBA00022989"/>
    </source>
</evidence>
<evidence type="ECO:0000256" key="7">
    <source>
        <dbReference type="RuleBase" id="RU363032"/>
    </source>
</evidence>
<dbReference type="GO" id="GO:0005886">
    <property type="term" value="C:plasma membrane"/>
    <property type="evidence" value="ECO:0007669"/>
    <property type="project" value="UniProtKB-SubCell"/>
</dbReference>
<dbReference type="GO" id="GO:0055085">
    <property type="term" value="P:transmembrane transport"/>
    <property type="evidence" value="ECO:0007669"/>
    <property type="project" value="InterPro"/>
</dbReference>
<feature type="transmembrane region" description="Helical" evidence="7">
    <location>
        <begin position="238"/>
        <end position="258"/>
    </location>
</feature>
<dbReference type="Proteomes" id="UP000036932">
    <property type="component" value="Unassembled WGS sequence"/>
</dbReference>
<keyword evidence="10" id="KW-1185">Reference proteome</keyword>
<evidence type="ECO:0000313" key="10">
    <source>
        <dbReference type="Proteomes" id="UP000036932"/>
    </source>
</evidence>
<evidence type="ECO:0000256" key="6">
    <source>
        <dbReference type="ARBA" id="ARBA00023136"/>
    </source>
</evidence>
<dbReference type="AlphaFoldDB" id="A0A0M1P859"/>
<comment type="similarity">
    <text evidence="7">Belongs to the binding-protein-dependent transport system permease family.</text>
</comment>
<proteinExistence type="inferred from homology"/>
<evidence type="ECO:0000256" key="1">
    <source>
        <dbReference type="ARBA" id="ARBA00004651"/>
    </source>
</evidence>
<feature type="transmembrane region" description="Helical" evidence="7">
    <location>
        <begin position="74"/>
        <end position="98"/>
    </location>
</feature>
<dbReference type="SUPFAM" id="SSF161098">
    <property type="entry name" value="MetI-like"/>
    <property type="match status" value="1"/>
</dbReference>
<feature type="transmembrane region" description="Helical" evidence="7">
    <location>
        <begin position="181"/>
        <end position="202"/>
    </location>
</feature>
<comment type="subcellular location">
    <subcellularLocation>
        <location evidence="1 7">Cell membrane</location>
        <topology evidence="1 7">Multi-pass membrane protein</topology>
    </subcellularLocation>
</comment>
<reference evidence="10" key="1">
    <citation type="submission" date="2015-08" db="EMBL/GenBank/DDBJ databases">
        <title>Genome sequencing project for genomic taxonomy and phylogenomics of Bacillus-like bacteria.</title>
        <authorList>
            <person name="Liu B."/>
            <person name="Wang J."/>
            <person name="Zhu Y."/>
            <person name="Liu G."/>
            <person name="Chen Q."/>
            <person name="Chen Z."/>
            <person name="Lan J."/>
            <person name="Che J."/>
            <person name="Ge C."/>
            <person name="Shi H."/>
            <person name="Pan Z."/>
            <person name="Liu X."/>
        </authorList>
    </citation>
    <scope>NUCLEOTIDE SEQUENCE [LARGE SCALE GENOMIC DNA]</scope>
    <source>
        <strain evidence="10">FJAT-22460</strain>
    </source>
</reference>
<keyword evidence="3" id="KW-1003">Cell membrane</keyword>
<keyword evidence="4 7" id="KW-0812">Transmembrane</keyword>
<dbReference type="PATRIC" id="fig|1705565.3.peg.5311"/>
<keyword evidence="6 7" id="KW-0472">Membrane</keyword>
<evidence type="ECO:0000256" key="4">
    <source>
        <dbReference type="ARBA" id="ARBA00022692"/>
    </source>
</evidence>
<dbReference type="InterPro" id="IPR035906">
    <property type="entry name" value="MetI-like_sf"/>
</dbReference>
<dbReference type="PROSITE" id="PS50928">
    <property type="entry name" value="ABC_TM1"/>
    <property type="match status" value="1"/>
</dbReference>
<dbReference type="Gene3D" id="1.10.3720.10">
    <property type="entry name" value="MetI-like"/>
    <property type="match status" value="1"/>
</dbReference>
<sequence length="274" mass="30703">MTMRGFTSLFAYLLLILLSLVVLYPLIFTVFSSFMTEKEVADFPPPLFPSSFYLGNFTEAISGFPIIRFILNSFIVSTAIMISQVITSSLAAYAFAFLNFRGKTLLFGLFLSTMMIPWEVTIIPNYLTIKEWGWMDSYQGLIVPFMAGAFGVFLLRQFFLQLPRELFDAAKIDGCGHIRSYLSMVLPLSRSSIATLAVYTFLTHWNHFLWPLLITNQASMRTVQIGVAMLQHAEVMSWNLILAGVTIVLIPSFVLLAFGVKQLVRGITAGALKG</sequence>
<accession>A0A0M1P859</accession>
<protein>
    <submittedName>
        <fullName evidence="9">Glycerol-3-phosphate ABC transporter permease</fullName>
    </submittedName>
</protein>
<dbReference type="InterPro" id="IPR000515">
    <property type="entry name" value="MetI-like"/>
</dbReference>
<organism evidence="9 10">
    <name type="scientific">Paenibacillus solani</name>
    <dbReference type="NCBI Taxonomy" id="1705565"/>
    <lineage>
        <taxon>Bacteria</taxon>
        <taxon>Bacillati</taxon>
        <taxon>Bacillota</taxon>
        <taxon>Bacilli</taxon>
        <taxon>Bacillales</taxon>
        <taxon>Paenibacillaceae</taxon>
        <taxon>Paenibacillus</taxon>
    </lineage>
</organism>
<keyword evidence="5 7" id="KW-1133">Transmembrane helix</keyword>
<dbReference type="PANTHER" id="PTHR43744:SF8">
    <property type="entry name" value="SN-GLYCEROL-3-PHOSPHATE TRANSPORT SYSTEM PERMEASE PROTEIN UGPE"/>
    <property type="match status" value="1"/>
</dbReference>
<dbReference type="RefSeq" id="WP_054403424.1">
    <property type="nucleotide sequence ID" value="NZ_LIUT01000001.1"/>
</dbReference>
<evidence type="ECO:0000259" key="8">
    <source>
        <dbReference type="PROSITE" id="PS50928"/>
    </source>
</evidence>
<feature type="transmembrane region" description="Helical" evidence="7">
    <location>
        <begin position="12"/>
        <end position="35"/>
    </location>
</feature>
<dbReference type="EMBL" id="LIUT01000001">
    <property type="protein sequence ID" value="KOR90505.1"/>
    <property type="molecule type" value="Genomic_DNA"/>
</dbReference>
<evidence type="ECO:0000256" key="3">
    <source>
        <dbReference type="ARBA" id="ARBA00022475"/>
    </source>
</evidence>
<dbReference type="PANTHER" id="PTHR43744">
    <property type="entry name" value="ABC TRANSPORTER PERMEASE PROTEIN MG189-RELATED-RELATED"/>
    <property type="match status" value="1"/>
</dbReference>
<evidence type="ECO:0000256" key="2">
    <source>
        <dbReference type="ARBA" id="ARBA00022448"/>
    </source>
</evidence>
<dbReference type="CDD" id="cd06261">
    <property type="entry name" value="TM_PBP2"/>
    <property type="match status" value="1"/>
</dbReference>
<feature type="domain" description="ABC transmembrane type-1" evidence="8">
    <location>
        <begin position="70"/>
        <end position="259"/>
    </location>
</feature>
<comment type="caution">
    <text evidence="9">The sequence shown here is derived from an EMBL/GenBank/DDBJ whole genome shotgun (WGS) entry which is preliminary data.</text>
</comment>
<dbReference type="Pfam" id="PF00528">
    <property type="entry name" value="BPD_transp_1"/>
    <property type="match status" value="1"/>
</dbReference>
<evidence type="ECO:0000313" key="9">
    <source>
        <dbReference type="EMBL" id="KOR90505.1"/>
    </source>
</evidence>